<protein>
    <submittedName>
        <fullName evidence="1">Uncharacterized protein</fullName>
    </submittedName>
</protein>
<proteinExistence type="predicted"/>
<evidence type="ECO:0000313" key="1">
    <source>
        <dbReference type="EMBL" id="TXL77853.1"/>
    </source>
</evidence>
<dbReference type="EMBL" id="RCNL01000005">
    <property type="protein sequence ID" value="TXL77853.1"/>
    <property type="molecule type" value="Genomic_DNA"/>
</dbReference>
<evidence type="ECO:0000313" key="2">
    <source>
        <dbReference type="Proteomes" id="UP000426772"/>
    </source>
</evidence>
<accession>A0ABY3LE69</accession>
<comment type="caution">
    <text evidence="1">The sequence shown here is derived from an EMBL/GenBank/DDBJ whole genome shotgun (WGS) entry which is preliminary data.</text>
</comment>
<dbReference type="Proteomes" id="UP000426772">
    <property type="component" value="Unassembled WGS sequence"/>
</dbReference>
<reference evidence="1 2" key="1">
    <citation type="submission" date="2018-10" db="EMBL/GenBank/DDBJ databases">
        <title>Draft genome sequence of Pantoea vagans isolated from corpses of the sugarcane aphid Melanaphis sacchari Zehntner.</title>
        <authorList>
            <person name="Toledo E."/>
            <person name="Pena G."/>
            <person name="Lozano L."/>
        </authorList>
    </citation>
    <scope>NUCLEOTIDE SEQUENCE [LARGE SCALE GENOMIC DNA]</scope>
    <source>
        <strain evidence="1 2">ET-90</strain>
    </source>
</reference>
<organism evidence="1 2">
    <name type="scientific">Pantoea vagans</name>
    <dbReference type="NCBI Taxonomy" id="470934"/>
    <lineage>
        <taxon>Bacteria</taxon>
        <taxon>Pseudomonadati</taxon>
        <taxon>Pseudomonadota</taxon>
        <taxon>Gammaproteobacteria</taxon>
        <taxon>Enterobacterales</taxon>
        <taxon>Erwiniaceae</taxon>
        <taxon>Pantoea</taxon>
    </lineage>
</organism>
<name>A0ABY3LE69_9GAMM</name>
<keyword evidence="2" id="KW-1185">Reference proteome</keyword>
<sequence length="88" mass="9764">MDGAQSSVMDDLKDQPKEIAKDAGMELLKGSNWWEVLKDSGKKLISPLDWKSLVGDVAKNAAKKSGIAILKICCKRPLIPMENYFKNN</sequence>
<gene>
    <name evidence="1" type="ORF">D9O29_13750</name>
</gene>